<evidence type="ECO:0000313" key="2">
    <source>
        <dbReference type="EMBL" id="MBM6924234.1"/>
    </source>
</evidence>
<gene>
    <name evidence="2" type="ORF">H9X81_11105</name>
</gene>
<evidence type="ECO:0000256" key="1">
    <source>
        <dbReference type="SAM" id="Phobius"/>
    </source>
</evidence>
<dbReference type="Proteomes" id="UP000724149">
    <property type="component" value="Unassembled WGS sequence"/>
</dbReference>
<dbReference type="RefSeq" id="WP_204722055.1">
    <property type="nucleotide sequence ID" value="NZ_JACSNR010000012.1"/>
</dbReference>
<dbReference type="Pfam" id="PF14014">
    <property type="entry name" value="DUF4230"/>
    <property type="match status" value="1"/>
</dbReference>
<evidence type="ECO:0000313" key="3">
    <source>
        <dbReference type="Proteomes" id="UP000724149"/>
    </source>
</evidence>
<name>A0ABS2GS41_9FIRM</name>
<feature type="transmembrane region" description="Helical" evidence="1">
    <location>
        <begin position="12"/>
        <end position="32"/>
    </location>
</feature>
<comment type="caution">
    <text evidence="2">The sequence shown here is derived from an EMBL/GenBank/DDBJ whole genome shotgun (WGS) entry which is preliminary data.</text>
</comment>
<keyword evidence="1" id="KW-0472">Membrane</keyword>
<sequence>MRRTSHHVKTFTGTHLLTLIVMCLVIGSGFLAGRATGKWAGTLVGKGIGSLEGIEQFKQAMRDGKEAGLNSGDITVTLKQAFAEAGDLQVLTVDASCDNFQSLGDADRKTTRLLVVYPTKTVFTVDLNQAQIIADSQKKTISIVLPEPQAELNVDYGKAEILAKKQFFSPLVGTEDEMLSQIISQNEMTKSAETALGKELMESARDAARSQVYALCQNLSDGTYRIEESNITFRTEGA</sequence>
<keyword evidence="1" id="KW-0812">Transmembrane</keyword>
<protein>
    <submittedName>
        <fullName evidence="2">DUF4230 domain-containing protein</fullName>
    </submittedName>
</protein>
<reference evidence="2 3" key="1">
    <citation type="journal article" date="2021" name="Sci. Rep.">
        <title>The distribution of antibiotic resistance genes in chicken gut microbiota commensals.</title>
        <authorList>
            <person name="Juricova H."/>
            <person name="Matiasovicova J."/>
            <person name="Kubasova T."/>
            <person name="Cejkova D."/>
            <person name="Rychlik I."/>
        </authorList>
    </citation>
    <scope>NUCLEOTIDE SEQUENCE [LARGE SCALE GENOMIC DNA]</scope>
    <source>
        <strain evidence="2 3">An564</strain>
    </source>
</reference>
<keyword evidence="1" id="KW-1133">Transmembrane helix</keyword>
<accession>A0ABS2GS41</accession>
<dbReference type="InterPro" id="IPR025324">
    <property type="entry name" value="DUF4230"/>
</dbReference>
<organism evidence="2 3">
    <name type="scientific">Hydrogenoanaerobacterium saccharovorans</name>
    <dbReference type="NCBI Taxonomy" id="474960"/>
    <lineage>
        <taxon>Bacteria</taxon>
        <taxon>Bacillati</taxon>
        <taxon>Bacillota</taxon>
        <taxon>Clostridia</taxon>
        <taxon>Eubacteriales</taxon>
        <taxon>Oscillospiraceae</taxon>
        <taxon>Hydrogenoanaerobacterium</taxon>
    </lineage>
</organism>
<proteinExistence type="predicted"/>
<keyword evidence="3" id="KW-1185">Reference proteome</keyword>
<dbReference type="EMBL" id="JACSNR010000012">
    <property type="protein sequence ID" value="MBM6924234.1"/>
    <property type="molecule type" value="Genomic_DNA"/>
</dbReference>